<dbReference type="InParanoid" id="J4GLB6"/>
<feature type="region of interest" description="Disordered" evidence="1">
    <location>
        <begin position="116"/>
        <end position="143"/>
    </location>
</feature>
<evidence type="ECO:0000313" key="3">
    <source>
        <dbReference type="Proteomes" id="UP000006352"/>
    </source>
</evidence>
<feature type="compositionally biased region" description="Basic residues" evidence="1">
    <location>
        <begin position="214"/>
        <end position="235"/>
    </location>
</feature>
<gene>
    <name evidence="2" type="ORF">FIBRA_01777</name>
</gene>
<keyword evidence="3" id="KW-1185">Reference proteome</keyword>
<organism evidence="2 3">
    <name type="scientific">Fibroporia radiculosa</name>
    <dbReference type="NCBI Taxonomy" id="599839"/>
    <lineage>
        <taxon>Eukaryota</taxon>
        <taxon>Fungi</taxon>
        <taxon>Dikarya</taxon>
        <taxon>Basidiomycota</taxon>
        <taxon>Agaricomycotina</taxon>
        <taxon>Agaricomycetes</taxon>
        <taxon>Polyporales</taxon>
        <taxon>Fibroporiaceae</taxon>
        <taxon>Fibroporia</taxon>
    </lineage>
</organism>
<accession>J4GLB6</accession>
<sequence length="235" mass="26258">MDGNTGNLLSPLDLYAPPLLPTNYLQLALEPLKQVDDIQSSLYPYEYTDPLLWRPAPMARYSQSCVVAQPAPTRPHDNYRRILDVEWEITVNAVNNQVIMTAGCHNAMRKDLPASSTAVDSARDKMSASTLHGPYLSKDNGQSFQEDTQPVLLPQAFHPRPQDQPSALRGCPSESNEDLNAAMLQLLRTWHERFYALDAEDRAAALTQESKGSSARRKRTRGRRGSRKQKGVKGV</sequence>
<dbReference type="GeneID" id="24094666"/>
<dbReference type="Proteomes" id="UP000006352">
    <property type="component" value="Unassembled WGS sequence"/>
</dbReference>
<feature type="region of interest" description="Disordered" evidence="1">
    <location>
        <begin position="155"/>
        <end position="174"/>
    </location>
</feature>
<evidence type="ECO:0000313" key="2">
    <source>
        <dbReference type="EMBL" id="CCL99755.1"/>
    </source>
</evidence>
<feature type="region of interest" description="Disordered" evidence="1">
    <location>
        <begin position="205"/>
        <end position="235"/>
    </location>
</feature>
<dbReference type="RefSeq" id="XP_012179038.1">
    <property type="nucleotide sequence ID" value="XM_012323648.1"/>
</dbReference>
<protein>
    <submittedName>
        <fullName evidence="2">Uncharacterized protein</fullName>
    </submittedName>
</protein>
<dbReference type="AlphaFoldDB" id="J4GLB6"/>
<name>J4GLB6_9APHY</name>
<dbReference type="HOGENOM" id="CLU_1180243_0_0_1"/>
<reference evidence="2 3" key="1">
    <citation type="journal article" date="2012" name="Appl. Environ. Microbiol.">
        <title>Short-read sequencing for genomic analysis of the brown rot fungus Fibroporia radiculosa.</title>
        <authorList>
            <person name="Tang J.D."/>
            <person name="Perkins A.D."/>
            <person name="Sonstegard T.S."/>
            <person name="Schroeder S.G."/>
            <person name="Burgess S.C."/>
            <person name="Diehl S.V."/>
        </authorList>
    </citation>
    <scope>NUCLEOTIDE SEQUENCE [LARGE SCALE GENOMIC DNA]</scope>
    <source>
        <strain evidence="2 3">TFFH 294</strain>
    </source>
</reference>
<evidence type="ECO:0000256" key="1">
    <source>
        <dbReference type="SAM" id="MobiDB-lite"/>
    </source>
</evidence>
<proteinExistence type="predicted"/>
<dbReference type="EMBL" id="HE796949">
    <property type="protein sequence ID" value="CCL99755.1"/>
    <property type="molecule type" value="Genomic_DNA"/>
</dbReference>